<feature type="region of interest" description="Disordered" evidence="2">
    <location>
        <begin position="1"/>
        <end position="36"/>
    </location>
</feature>
<reference evidence="5" key="1">
    <citation type="submission" date="2016-04" db="EMBL/GenBank/DDBJ databases">
        <authorList>
            <person name="Guldener U."/>
            <person name="Guldener U."/>
        </authorList>
    </citation>
    <scope>NUCLEOTIDE SEQUENCE [LARGE SCALE GENOMIC DNA]</scope>
    <source>
        <strain evidence="5">UB2112</strain>
    </source>
</reference>
<dbReference type="PANTHER" id="PTHR37543:SF1">
    <property type="entry name" value="CCCH ZINC FINGER DNA BINDING PROTEIN (AFU_ORTHOLOGUE AFUA_5G12760)"/>
    <property type="match status" value="1"/>
</dbReference>
<feature type="domain" description="C3H1-type" evidence="3">
    <location>
        <begin position="583"/>
        <end position="608"/>
    </location>
</feature>
<gene>
    <name evidence="4" type="ORF">UBRO_02597</name>
</gene>
<dbReference type="PANTHER" id="PTHR37543">
    <property type="entry name" value="CCCH ZINC FINGER DNA BINDING PROTEIN (AFU_ORTHOLOGUE AFUA_5G12760)"/>
    <property type="match status" value="1"/>
</dbReference>
<keyword evidence="1" id="KW-0863">Zinc-finger</keyword>
<dbReference type="EMBL" id="LT558120">
    <property type="protein sequence ID" value="SAM80838.1"/>
    <property type="molecule type" value="Genomic_DNA"/>
</dbReference>
<accession>A0A1K0GMT5</accession>
<protein>
    <recommendedName>
        <fullName evidence="3">C3H1-type domain-containing protein</fullName>
    </recommendedName>
</protein>
<feature type="compositionally biased region" description="Basic and acidic residues" evidence="2">
    <location>
        <begin position="157"/>
        <end position="174"/>
    </location>
</feature>
<feature type="compositionally biased region" description="Basic and acidic residues" evidence="2">
    <location>
        <begin position="97"/>
        <end position="125"/>
    </location>
</feature>
<feature type="region of interest" description="Disordered" evidence="2">
    <location>
        <begin position="62"/>
        <end position="206"/>
    </location>
</feature>
<name>A0A1K0GMT5_9BASI</name>
<sequence>MWRGSSSNAARELAAGAASTGRSILQPGAATSQLRCLRTPSTASKLKSNRFRVLQNKFGISPEGLNDYTTGAQPGSEPSIARFGEQPYLTSPSSYSERAHEARHSHTSFKGKEKASDSSELKGRGSGDVQVKLNGKLSRLPRVSDDDTSQRAPTSRRFQDREAYKASHPSRTDPRGSNSLQKGKRGGAKSESNAKEEVSSEDPLASAQDQLRAFFAKRVGNRPILEPASPSNSTNNDLPATSEPVFDFIAYADSKANEEKVTPTFSHESYTLPSDSASAEERKSPRPTLADLRKADWDEYAGLYQSQTAWNPNKEYALMQDGPERDSFLKKALQSSKRKYIAVIIDGDNLLFDPRHINQGYEGGTFVFNELRERIASKHKLIPHMLDLRIRVFASLHALATILVTWRVTRRELFFDFLQGLMDCSMHNYVVNVGRANQAADMRVKAALADALRDPACFRAYLGGLDDFGYMEDLNAIQELGLLESRVNLIQVPGFAVASNKYREYAHRALNLDYLFKVQEKISEDSEKYHAEALDAADSFTHTIGSRPCLFHHFTDTGCSYGAACHYSHEPLTMAYKKGLRKRMKQRKCPTVSRGEHCPFGDDCLFGH</sequence>
<organism evidence="4 5">
    <name type="scientific">Ustilago bromivora</name>
    <dbReference type="NCBI Taxonomy" id="307758"/>
    <lineage>
        <taxon>Eukaryota</taxon>
        <taxon>Fungi</taxon>
        <taxon>Dikarya</taxon>
        <taxon>Basidiomycota</taxon>
        <taxon>Ustilaginomycotina</taxon>
        <taxon>Ustilaginomycetes</taxon>
        <taxon>Ustilaginales</taxon>
        <taxon>Ustilaginaceae</taxon>
        <taxon>Ustilago</taxon>
    </lineage>
</organism>
<feature type="compositionally biased region" description="Polar residues" evidence="2">
    <location>
        <begin position="263"/>
        <end position="277"/>
    </location>
</feature>
<dbReference type="InterPro" id="IPR000571">
    <property type="entry name" value="Znf_CCCH"/>
</dbReference>
<dbReference type="InterPro" id="IPR057683">
    <property type="entry name" value="DUF7923"/>
</dbReference>
<dbReference type="OrthoDB" id="2270193at2759"/>
<keyword evidence="1" id="KW-0479">Metal-binding</keyword>
<dbReference type="Proteomes" id="UP000179920">
    <property type="component" value="Chromosome IV"/>
</dbReference>
<dbReference type="GO" id="GO:0008270">
    <property type="term" value="F:zinc ion binding"/>
    <property type="evidence" value="ECO:0007669"/>
    <property type="project" value="UniProtKB-KW"/>
</dbReference>
<dbReference type="PROSITE" id="PS50103">
    <property type="entry name" value="ZF_C3H1"/>
    <property type="match status" value="2"/>
</dbReference>
<keyword evidence="1" id="KW-0862">Zinc</keyword>
<feature type="zinc finger region" description="C3H1-type" evidence="1">
    <location>
        <begin position="543"/>
        <end position="572"/>
    </location>
</feature>
<dbReference type="Pfam" id="PF25540">
    <property type="entry name" value="DUF7923"/>
    <property type="match status" value="1"/>
</dbReference>
<evidence type="ECO:0000256" key="1">
    <source>
        <dbReference type="PROSITE-ProRule" id="PRU00723"/>
    </source>
</evidence>
<feature type="region of interest" description="Disordered" evidence="2">
    <location>
        <begin position="260"/>
        <end position="290"/>
    </location>
</feature>
<evidence type="ECO:0000256" key="2">
    <source>
        <dbReference type="SAM" id="MobiDB-lite"/>
    </source>
</evidence>
<feature type="zinc finger region" description="C3H1-type" evidence="1">
    <location>
        <begin position="583"/>
        <end position="608"/>
    </location>
</feature>
<evidence type="ECO:0000259" key="3">
    <source>
        <dbReference type="PROSITE" id="PS50103"/>
    </source>
</evidence>
<evidence type="ECO:0000313" key="5">
    <source>
        <dbReference type="Proteomes" id="UP000179920"/>
    </source>
</evidence>
<dbReference type="AlphaFoldDB" id="A0A1K0GMT5"/>
<evidence type="ECO:0000313" key="4">
    <source>
        <dbReference type="EMBL" id="SAM80838.1"/>
    </source>
</evidence>
<feature type="domain" description="C3H1-type" evidence="3">
    <location>
        <begin position="543"/>
        <end position="572"/>
    </location>
</feature>
<proteinExistence type="predicted"/>